<dbReference type="AlphaFoldDB" id="A0A504Y7Q5"/>
<feature type="transmembrane region" description="Helical" evidence="1">
    <location>
        <begin position="191"/>
        <end position="213"/>
    </location>
</feature>
<dbReference type="Proteomes" id="UP000316759">
    <property type="component" value="Unassembled WGS sequence"/>
</dbReference>
<reference evidence="2 3" key="1">
    <citation type="submission" date="2019-04" db="EMBL/GenBank/DDBJ databases">
        <title>Annotation for the trematode Fasciola gigantica.</title>
        <authorList>
            <person name="Choi Y.-J."/>
        </authorList>
    </citation>
    <scope>NUCLEOTIDE SEQUENCE [LARGE SCALE GENOMIC DNA]</scope>
    <source>
        <strain evidence="2">Uganda_cow_1</strain>
    </source>
</reference>
<feature type="transmembrane region" description="Helical" evidence="1">
    <location>
        <begin position="84"/>
        <end position="103"/>
    </location>
</feature>
<keyword evidence="1" id="KW-1133">Transmembrane helix</keyword>
<dbReference type="SUPFAM" id="SSF81321">
    <property type="entry name" value="Family A G protein-coupled receptor-like"/>
    <property type="match status" value="1"/>
</dbReference>
<name>A0A504Y7Q5_FASGI</name>
<feature type="transmembrane region" description="Helical" evidence="1">
    <location>
        <begin position="146"/>
        <end position="167"/>
    </location>
</feature>
<protein>
    <recommendedName>
        <fullName evidence="4">G-protein coupled receptors family 1 profile domain-containing protein</fullName>
    </recommendedName>
</protein>
<gene>
    <name evidence="2" type="ORF">FGIG_09052</name>
</gene>
<evidence type="ECO:0000313" key="2">
    <source>
        <dbReference type="EMBL" id="TPP56993.1"/>
    </source>
</evidence>
<evidence type="ECO:0000256" key="1">
    <source>
        <dbReference type="SAM" id="Phobius"/>
    </source>
</evidence>
<sequence length="217" mass="25277">MSTCNLTWIMLDRHWVTVYCATYRRYEMAYIIWTTMGTVILSVGTLIPNRLIVEFHNMACYTRIRPNHTFAFRVTMFYQPFTFVVYYLLPISFMLVAYFWVVCNFQLMERNWRNAGRQGQSTSWSPQQDDQGHPESNGTFFFIDPLYRSMTVGSLCMISIVILGHTYDTVNYLLSNLVSEYSYDFGSDVQLIGAFVNTLNSIFNPVIIALSVLSNRK</sequence>
<dbReference type="Gene3D" id="1.20.1070.10">
    <property type="entry name" value="Rhodopsin 7-helix transmembrane proteins"/>
    <property type="match status" value="1"/>
</dbReference>
<keyword evidence="3" id="KW-1185">Reference proteome</keyword>
<organism evidence="2 3">
    <name type="scientific">Fasciola gigantica</name>
    <name type="common">Giant liver fluke</name>
    <dbReference type="NCBI Taxonomy" id="46835"/>
    <lineage>
        <taxon>Eukaryota</taxon>
        <taxon>Metazoa</taxon>
        <taxon>Spiralia</taxon>
        <taxon>Lophotrochozoa</taxon>
        <taxon>Platyhelminthes</taxon>
        <taxon>Trematoda</taxon>
        <taxon>Digenea</taxon>
        <taxon>Plagiorchiida</taxon>
        <taxon>Echinostomata</taxon>
        <taxon>Echinostomatoidea</taxon>
        <taxon>Fasciolidae</taxon>
        <taxon>Fasciola</taxon>
    </lineage>
</organism>
<accession>A0A504Y7Q5</accession>
<proteinExistence type="predicted"/>
<evidence type="ECO:0000313" key="3">
    <source>
        <dbReference type="Proteomes" id="UP000316759"/>
    </source>
</evidence>
<dbReference type="OrthoDB" id="6248140at2759"/>
<dbReference type="EMBL" id="SUNJ01013812">
    <property type="protein sequence ID" value="TPP56993.1"/>
    <property type="molecule type" value="Genomic_DNA"/>
</dbReference>
<evidence type="ECO:0008006" key="4">
    <source>
        <dbReference type="Google" id="ProtNLM"/>
    </source>
</evidence>
<keyword evidence="1" id="KW-0472">Membrane</keyword>
<dbReference type="STRING" id="46835.A0A504Y7Q5"/>
<keyword evidence="1" id="KW-0812">Transmembrane</keyword>
<comment type="caution">
    <text evidence="2">The sequence shown here is derived from an EMBL/GenBank/DDBJ whole genome shotgun (WGS) entry which is preliminary data.</text>
</comment>
<feature type="transmembrane region" description="Helical" evidence="1">
    <location>
        <begin position="28"/>
        <end position="47"/>
    </location>
</feature>